<reference evidence="2 3" key="1">
    <citation type="submission" date="2019-11" db="EMBL/GenBank/DDBJ databases">
        <authorList>
            <person name="Brisse S."/>
        </authorList>
    </citation>
    <scope>NUCLEOTIDE SEQUENCE [LARGE SCALE GENOMIC DNA]</scope>
    <source>
        <strain evidence="2">FRC0190</strain>
    </source>
</reference>
<dbReference type="KEGG" id="crf:FRC0190_01311"/>
<gene>
    <name evidence="2" type="ORF">FRC0190_01311</name>
    <name evidence="1" type="ORF">P8T80_08105</name>
</gene>
<dbReference type="EMBL" id="JARUHM010000010">
    <property type="protein sequence ID" value="MDT9411340.1"/>
    <property type="molecule type" value="Genomic_DNA"/>
</dbReference>
<dbReference type="RefSeq" id="WP_155872932.1">
    <property type="nucleotide sequence ID" value="NZ_CP168248.1"/>
</dbReference>
<reference evidence="1 4" key="2">
    <citation type="submission" date="2023-03" db="EMBL/GenBank/DDBJ databases">
        <title>Whole genome sequence of the first Corynebacterium rouxii strains isolated in Brazil: a recent member of Corynebacterium diphtheriae complex.</title>
        <authorList>
            <person name="Vieira V."/>
            <person name="Ramos J.N."/>
            <person name="Araujo M.R.B."/>
            <person name="Baio P.V."/>
            <person name="Sant'Anna L.O."/>
            <person name="Veras J.F.C."/>
            <person name="Vieira E.M.D."/>
            <person name="Sousa M.A.B."/>
            <person name="Camargo C.H."/>
            <person name="Sacchi C.T."/>
            <person name="Campos K.R."/>
            <person name="Santos M.B.N."/>
            <person name="Bokermann S."/>
            <person name="Alvim L.B."/>
            <person name="Santos L.S."/>
            <person name="Mattos-Guaraldi A.L."/>
        </authorList>
    </citation>
    <scope>NUCLEOTIDE SEQUENCE [LARGE SCALE GENOMIC DNA]</scope>
    <source>
        <strain evidence="1 4">70862</strain>
    </source>
</reference>
<evidence type="ECO:0000313" key="3">
    <source>
        <dbReference type="Proteomes" id="UP000423525"/>
    </source>
</evidence>
<accession>A0A6I8MF14</accession>
<dbReference type="Proteomes" id="UP000423525">
    <property type="component" value="Chromosome"/>
</dbReference>
<sequence>MTNGIHDPFQASIRGLKILAERGHVTVHLDGNTQLDNDDVQAVIKALDTANTIAGLGT</sequence>
<dbReference type="Proteomes" id="UP001265983">
    <property type="component" value="Unassembled WGS sequence"/>
</dbReference>
<organism evidence="2 3">
    <name type="scientific">Corynebacterium rouxii</name>
    <dbReference type="NCBI Taxonomy" id="2719119"/>
    <lineage>
        <taxon>Bacteria</taxon>
        <taxon>Bacillati</taxon>
        <taxon>Actinomycetota</taxon>
        <taxon>Actinomycetes</taxon>
        <taxon>Mycobacteriales</taxon>
        <taxon>Corynebacteriaceae</taxon>
        <taxon>Corynebacterium</taxon>
    </lineage>
</organism>
<evidence type="ECO:0000313" key="4">
    <source>
        <dbReference type="Proteomes" id="UP001265983"/>
    </source>
</evidence>
<protein>
    <submittedName>
        <fullName evidence="2">Uncharacterized protein</fullName>
    </submittedName>
</protein>
<keyword evidence="4" id="KW-1185">Reference proteome</keyword>
<proteinExistence type="predicted"/>
<name>A0A6I8MF14_9CORY</name>
<dbReference type="EMBL" id="LR738855">
    <property type="protein sequence ID" value="VZH85347.1"/>
    <property type="molecule type" value="Genomic_DNA"/>
</dbReference>
<dbReference type="AlphaFoldDB" id="A0A6I8MF14"/>
<evidence type="ECO:0000313" key="2">
    <source>
        <dbReference type="EMBL" id="VZH85347.1"/>
    </source>
</evidence>
<evidence type="ECO:0000313" key="1">
    <source>
        <dbReference type="EMBL" id="MDT9411340.1"/>
    </source>
</evidence>